<keyword evidence="1" id="KW-0808">Transferase</keyword>
<proteinExistence type="predicted"/>
<protein>
    <submittedName>
        <fullName evidence="1">Class I SAM-dependent methyltransferase</fullName>
        <ecNumber evidence="1">2.1.1.-</ecNumber>
    </submittedName>
</protein>
<evidence type="ECO:0000313" key="2">
    <source>
        <dbReference type="Proteomes" id="UP001171751"/>
    </source>
</evidence>
<keyword evidence="2" id="KW-1185">Reference proteome</keyword>
<dbReference type="GO" id="GO:0032259">
    <property type="term" value="P:methylation"/>
    <property type="evidence" value="ECO:0007669"/>
    <property type="project" value="UniProtKB-KW"/>
</dbReference>
<dbReference type="PANTHER" id="PTHR35276">
    <property type="entry name" value="S-ADENOSYL-L-METHIONINE-DEPENDENT METHYLTRANSFERASES SUPERFAMILY PROTEIN"/>
    <property type="match status" value="1"/>
</dbReference>
<dbReference type="SUPFAM" id="SSF53335">
    <property type="entry name" value="S-adenosyl-L-methionine-dependent methyltransferases"/>
    <property type="match status" value="1"/>
</dbReference>
<comment type="caution">
    <text evidence="1">The sequence shown here is derived from an EMBL/GenBank/DDBJ whole genome shotgun (WGS) entry which is preliminary data.</text>
</comment>
<name>A0AA43ZSG3_9LACT</name>
<dbReference type="InterPro" id="IPR029063">
    <property type="entry name" value="SAM-dependent_MTases_sf"/>
</dbReference>
<dbReference type="AlphaFoldDB" id="A0AA43ZSG3"/>
<dbReference type="Proteomes" id="UP001171751">
    <property type="component" value="Unassembled WGS sequence"/>
</dbReference>
<keyword evidence="1" id="KW-0489">Methyltransferase</keyword>
<dbReference type="Pfam" id="PF06962">
    <property type="entry name" value="rRNA_methylase"/>
    <property type="match status" value="1"/>
</dbReference>
<dbReference type="InterPro" id="IPR010719">
    <property type="entry name" value="MnmM_MeTrfase"/>
</dbReference>
<gene>
    <name evidence="1" type="ORF">Q4F26_05270</name>
</gene>
<organism evidence="1 2">
    <name type="scientific">Atopococcus tabaci</name>
    <dbReference type="NCBI Taxonomy" id="269774"/>
    <lineage>
        <taxon>Bacteria</taxon>
        <taxon>Bacillati</taxon>
        <taxon>Bacillota</taxon>
        <taxon>Bacilli</taxon>
        <taxon>Lactobacillales</taxon>
        <taxon>Carnobacteriaceae</taxon>
        <taxon>Atopococcus</taxon>
    </lineage>
</organism>
<accession>A0AA43ZSG3</accession>
<sequence length="186" mass="20698">METILEFSHRLLKTAAQQGDTVIDATAGNGHDTCLLAHLVGEQGKVYSFDIQEQAIINTQKKLEEEGLAHRVTLLQQGHETISQVFNEEAVISTAIFNLGYLPKGDKSIITLPDTTIQAFEGVLDRLKAGGIMVVVVYHGHPGGKEEKDAVENYLRLLDQTSFHVLKYEFINQKNNPPYILAVKKR</sequence>
<reference evidence="1" key="1">
    <citation type="submission" date="2023-07" db="EMBL/GenBank/DDBJ databases">
        <title>Between Cages and Wild: Unraveling the Impact of Captivity on Animal Microbiomes and Antimicrobial Resistance.</title>
        <authorList>
            <person name="Schmartz G.P."/>
            <person name="Rehner J."/>
            <person name="Schuff M.J."/>
            <person name="Becker S.L."/>
            <person name="Kravczyk M."/>
            <person name="Gurevich A."/>
            <person name="Francke R."/>
            <person name="Mueller R."/>
            <person name="Keller V."/>
            <person name="Keller A."/>
        </authorList>
    </citation>
    <scope>NUCLEOTIDE SEQUENCE</scope>
    <source>
        <strain evidence="1">S39M_St_73</strain>
    </source>
</reference>
<dbReference type="Gene3D" id="3.40.50.150">
    <property type="entry name" value="Vaccinia Virus protein VP39"/>
    <property type="match status" value="1"/>
</dbReference>
<dbReference type="PANTHER" id="PTHR35276:SF1">
    <property type="entry name" value="TRNA (MNM(5)S(2)U34)-METHYLTRANSFERASE, CHLOROPLASTIC"/>
    <property type="match status" value="1"/>
</dbReference>
<dbReference type="CDD" id="cd02440">
    <property type="entry name" value="AdoMet_MTases"/>
    <property type="match status" value="1"/>
</dbReference>
<evidence type="ECO:0000313" key="1">
    <source>
        <dbReference type="EMBL" id="MDO5457741.1"/>
    </source>
</evidence>
<dbReference type="EC" id="2.1.1.-" evidence="1"/>
<dbReference type="GO" id="GO:0008168">
    <property type="term" value="F:methyltransferase activity"/>
    <property type="evidence" value="ECO:0007669"/>
    <property type="project" value="UniProtKB-KW"/>
</dbReference>
<dbReference type="EMBL" id="JAUNQW010000023">
    <property type="protein sequence ID" value="MDO5457741.1"/>
    <property type="molecule type" value="Genomic_DNA"/>
</dbReference>